<keyword evidence="2" id="KW-1003">Cell membrane</keyword>
<dbReference type="InterPro" id="IPR050467">
    <property type="entry name" value="LRFN"/>
</dbReference>
<evidence type="ECO:0000313" key="16">
    <source>
        <dbReference type="Proteomes" id="UP000233220"/>
    </source>
</evidence>
<dbReference type="GO" id="GO:0005886">
    <property type="term" value="C:plasma membrane"/>
    <property type="evidence" value="ECO:0007669"/>
    <property type="project" value="UniProtKB-SubCell"/>
</dbReference>
<dbReference type="InterPro" id="IPR032675">
    <property type="entry name" value="LRR_dom_sf"/>
</dbReference>
<name>A0A2K6U1T5_SAIBB</name>
<dbReference type="Gene3D" id="3.80.10.10">
    <property type="entry name" value="Ribonuclease Inhibitor"/>
    <property type="match status" value="2"/>
</dbReference>
<dbReference type="InterPro" id="IPR007110">
    <property type="entry name" value="Ig-like_dom"/>
</dbReference>
<organism evidence="15 16">
    <name type="scientific">Saimiri boliviensis boliviensis</name>
    <name type="common">Bolivian squirrel monkey</name>
    <dbReference type="NCBI Taxonomy" id="39432"/>
    <lineage>
        <taxon>Eukaryota</taxon>
        <taxon>Metazoa</taxon>
        <taxon>Chordata</taxon>
        <taxon>Craniata</taxon>
        <taxon>Vertebrata</taxon>
        <taxon>Euteleostomi</taxon>
        <taxon>Mammalia</taxon>
        <taxon>Eutheria</taxon>
        <taxon>Euarchontoglires</taxon>
        <taxon>Primates</taxon>
        <taxon>Haplorrhini</taxon>
        <taxon>Platyrrhini</taxon>
        <taxon>Cebidae</taxon>
        <taxon>Saimiriinae</taxon>
        <taxon>Saimiri</taxon>
    </lineage>
</organism>
<dbReference type="SMART" id="SM00409">
    <property type="entry name" value="IG"/>
    <property type="match status" value="3"/>
</dbReference>
<evidence type="ECO:0000256" key="11">
    <source>
        <dbReference type="ARBA" id="ARBA00023319"/>
    </source>
</evidence>
<evidence type="ECO:0000256" key="3">
    <source>
        <dbReference type="ARBA" id="ARBA00022614"/>
    </source>
</evidence>
<reference evidence="15" key="1">
    <citation type="submission" date="2025-08" db="UniProtKB">
        <authorList>
            <consortium name="Ensembl"/>
        </authorList>
    </citation>
    <scope>IDENTIFICATION</scope>
</reference>
<dbReference type="GeneID" id="101041954"/>
<evidence type="ECO:0000256" key="2">
    <source>
        <dbReference type="ARBA" id="ARBA00022475"/>
    </source>
</evidence>
<dbReference type="InterPro" id="IPR003598">
    <property type="entry name" value="Ig_sub2"/>
</dbReference>
<evidence type="ECO:0000256" key="1">
    <source>
        <dbReference type="ARBA" id="ARBA00004251"/>
    </source>
</evidence>
<dbReference type="PANTHER" id="PTHR45842">
    <property type="entry name" value="SYNAPTIC ADHESION-LIKE MOLECULE SALM"/>
    <property type="match status" value="1"/>
</dbReference>
<dbReference type="SMART" id="SM00082">
    <property type="entry name" value="LRRCT"/>
    <property type="match status" value="1"/>
</dbReference>
<dbReference type="FunFam" id="2.60.40.10:FF:000224">
    <property type="entry name" value="Leucine rich repeats and immunoglobulin like domains 3"/>
    <property type="match status" value="1"/>
</dbReference>
<keyword evidence="6" id="KW-0677">Repeat</keyword>
<dbReference type="SUPFAM" id="SSF48726">
    <property type="entry name" value="Immunoglobulin"/>
    <property type="match status" value="3"/>
</dbReference>
<dbReference type="KEGG" id="sbq:101041954"/>
<protein>
    <submittedName>
        <fullName evidence="15">Leucine rich repeats and immunoglobulin like domains 3</fullName>
    </submittedName>
</protein>
<dbReference type="CTD" id="121227"/>
<dbReference type="PROSITE" id="PS50835">
    <property type="entry name" value="IG_LIKE"/>
    <property type="match status" value="3"/>
</dbReference>
<dbReference type="CDD" id="cd05763">
    <property type="entry name" value="IgI_LRIG1-like"/>
    <property type="match status" value="1"/>
</dbReference>
<dbReference type="InterPro" id="IPR001611">
    <property type="entry name" value="Leu-rich_rpt"/>
</dbReference>
<feature type="domain" description="Ig-like" evidence="14">
    <location>
        <begin position="510"/>
        <end position="599"/>
    </location>
</feature>
<dbReference type="AlphaFoldDB" id="A0A2K6U1T5"/>
<dbReference type="InterPro" id="IPR003591">
    <property type="entry name" value="Leu-rich_rpt_typical-subtyp"/>
</dbReference>
<evidence type="ECO:0000259" key="14">
    <source>
        <dbReference type="PROSITE" id="PS50835"/>
    </source>
</evidence>
<evidence type="ECO:0000256" key="13">
    <source>
        <dbReference type="SAM" id="Phobius"/>
    </source>
</evidence>
<evidence type="ECO:0000256" key="10">
    <source>
        <dbReference type="ARBA" id="ARBA00023180"/>
    </source>
</evidence>
<dbReference type="InterPro" id="IPR013783">
    <property type="entry name" value="Ig-like_fold"/>
</dbReference>
<dbReference type="InterPro" id="IPR000483">
    <property type="entry name" value="Cys-rich_flank_reg_C"/>
</dbReference>
<dbReference type="Pfam" id="PF13855">
    <property type="entry name" value="LRR_8"/>
    <property type="match status" value="3"/>
</dbReference>
<keyword evidence="5" id="KW-0732">Signal</keyword>
<feature type="compositionally biased region" description="Basic and acidic residues" evidence="12">
    <location>
        <begin position="991"/>
        <end position="1003"/>
    </location>
</feature>
<feature type="transmembrane region" description="Helical" evidence="13">
    <location>
        <begin position="712"/>
        <end position="738"/>
    </location>
</feature>
<dbReference type="FunFam" id="3.80.10.10:FF:000023">
    <property type="entry name" value="Leucine rich repeats and immunoglobulin like domains 3"/>
    <property type="match status" value="1"/>
</dbReference>
<evidence type="ECO:0000256" key="12">
    <source>
        <dbReference type="SAM" id="MobiDB-lite"/>
    </source>
</evidence>
<dbReference type="InterPro" id="IPR036179">
    <property type="entry name" value="Ig-like_dom_sf"/>
</dbReference>
<dbReference type="SMART" id="SM00369">
    <property type="entry name" value="LRR_TYP"/>
    <property type="match status" value="13"/>
</dbReference>
<dbReference type="Pfam" id="PF07679">
    <property type="entry name" value="I-set"/>
    <property type="match status" value="2"/>
</dbReference>
<evidence type="ECO:0000256" key="9">
    <source>
        <dbReference type="ARBA" id="ARBA00023157"/>
    </source>
</evidence>
<dbReference type="InterPro" id="IPR013098">
    <property type="entry name" value="Ig_I-set"/>
</dbReference>
<evidence type="ECO:0000256" key="6">
    <source>
        <dbReference type="ARBA" id="ARBA00022737"/>
    </source>
</evidence>
<dbReference type="Gene3D" id="2.60.40.10">
    <property type="entry name" value="Immunoglobulins"/>
    <property type="match status" value="3"/>
</dbReference>
<feature type="domain" description="Ig-like" evidence="14">
    <location>
        <begin position="604"/>
        <end position="690"/>
    </location>
</feature>
<comment type="subcellular location">
    <subcellularLocation>
        <location evidence="1">Cell membrane</location>
        <topology evidence="1">Single-pass type I membrane protein</topology>
    </subcellularLocation>
</comment>
<dbReference type="FunFam" id="3.80.10.10:FF:000040">
    <property type="entry name" value="Leucine rich repeats and immunoglobulin like domains 2"/>
    <property type="match status" value="1"/>
</dbReference>
<evidence type="ECO:0000256" key="7">
    <source>
        <dbReference type="ARBA" id="ARBA00022989"/>
    </source>
</evidence>
<evidence type="ECO:0000256" key="4">
    <source>
        <dbReference type="ARBA" id="ARBA00022692"/>
    </source>
</evidence>
<gene>
    <name evidence="15" type="primary">LRIG3</name>
</gene>
<dbReference type="Pfam" id="PF00560">
    <property type="entry name" value="LRR_1"/>
    <property type="match status" value="1"/>
</dbReference>
<dbReference type="Ensembl" id="ENSSBOT00000042713.1">
    <property type="protein sequence ID" value="ENSSBOP00000025844.1"/>
    <property type="gene ID" value="ENSSBOG00000029374.1"/>
</dbReference>
<dbReference type="PROSITE" id="PS51450">
    <property type="entry name" value="LRR"/>
    <property type="match status" value="4"/>
</dbReference>
<keyword evidence="10" id="KW-0325">Glycoprotein</keyword>
<proteinExistence type="predicted"/>
<keyword evidence="11" id="KW-0393">Immunoglobulin domain</keyword>
<dbReference type="SMART" id="SM00365">
    <property type="entry name" value="LRR_SD22"/>
    <property type="match status" value="7"/>
</dbReference>
<keyword evidence="4 13" id="KW-0812">Transmembrane</keyword>
<accession>A0A2K6U1T5</accession>
<keyword evidence="7 13" id="KW-1133">Transmembrane helix</keyword>
<dbReference type="Proteomes" id="UP000233220">
    <property type="component" value="Unplaced"/>
</dbReference>
<keyword evidence="8 13" id="KW-0472">Membrane</keyword>
<evidence type="ECO:0000313" key="15">
    <source>
        <dbReference type="Ensembl" id="ENSSBOP00000025844.1"/>
    </source>
</evidence>
<dbReference type="GeneTree" id="ENSGT00940000157098"/>
<feature type="domain" description="Ig-like" evidence="14">
    <location>
        <begin position="406"/>
        <end position="505"/>
    </location>
</feature>
<keyword evidence="16" id="KW-1185">Reference proteome</keyword>
<keyword evidence="3" id="KW-0433">Leucine-rich repeat</keyword>
<keyword evidence="9" id="KW-1015">Disulfide bond</keyword>
<evidence type="ECO:0000256" key="5">
    <source>
        <dbReference type="ARBA" id="ARBA00022729"/>
    </source>
</evidence>
<dbReference type="SMART" id="SM00408">
    <property type="entry name" value="IGc2"/>
    <property type="match status" value="3"/>
</dbReference>
<evidence type="ECO:0000256" key="8">
    <source>
        <dbReference type="ARBA" id="ARBA00023136"/>
    </source>
</evidence>
<dbReference type="PANTHER" id="PTHR45842:SF16">
    <property type="entry name" value="LEUCINE-RICH REPEATS AND IMMUNOGLOBULIN-LIKE DOMAINS 3"/>
    <property type="match status" value="1"/>
</dbReference>
<dbReference type="SUPFAM" id="SSF52058">
    <property type="entry name" value="L domain-like"/>
    <property type="match status" value="1"/>
</dbReference>
<dbReference type="Pfam" id="PF13927">
    <property type="entry name" value="Ig_3"/>
    <property type="match status" value="1"/>
</dbReference>
<reference evidence="15" key="2">
    <citation type="submission" date="2025-09" db="UniProtKB">
        <authorList>
            <consortium name="Ensembl"/>
        </authorList>
    </citation>
    <scope>IDENTIFICATION</scope>
</reference>
<feature type="region of interest" description="Disordered" evidence="12">
    <location>
        <begin position="972"/>
        <end position="1003"/>
    </location>
</feature>
<dbReference type="InterPro" id="IPR003599">
    <property type="entry name" value="Ig_sub"/>
</dbReference>
<dbReference type="FunFam" id="2.60.40.10:FF:000161">
    <property type="entry name" value="Leucine rich repeats and immunoglobulin like domains 2"/>
    <property type="match status" value="1"/>
</dbReference>
<dbReference type="FunFam" id="2.60.40.10:FF:000150">
    <property type="entry name" value="Leucine rich repeats and immunoglobulin like domains 3"/>
    <property type="match status" value="1"/>
</dbReference>
<sequence length="1027" mass="113564">MSHLQSLREVKLNSNELATIPSLGPVSANITLLTLAGNRIVEILPEHLKEFQSLETLDLSSNNISELKTAFPPLQLKYLYLNSNRVTSVEPGYFDNLANTLLVLKLNRNRISAIPPKMFKLPQLQHLELNRNKIKNVDGLTFQGLGALKSLKMQRNGVTKLMDGAFWGLSNMEILQLDHNNLTEITKGWLYGLLMLQELHLSQNAINRISPDAWEFCQKLSELDLTFNHLSRLDDSSFLGLSLLNTLHIGNNKVSYIADCAFRGLSSLKTLDLKNNEISWTIEDMNGAFSGLDKLRRLILQGNRIRSITKKAFTGLDALEHLDLSDNAIMSLQGNAFSQMKKLQQLHLNTSSLLCDCQLKWLPQWVAENNFQSFVNASCAHPQLLKGRSIFAVSPDGFVCDDFPKPQITVQPETQSAIKGSNLSFICSAASSSDSPMTFAWKKDNELLHDAEMENYAHLRAQGGEVMEYTTILRLRKVEFASEGKYQCVISNHFGSSYSVKAKLTVNMLPSFTKTPMDLTIRAGAMARLECAAVGHPAPQIAWQKDGGTDFPAARERRMHVMPEDDVFFIVDVKIEDIGVYSCTAQNSAGSISANATLTVLETPSFLRPLLDRTVTKGETAVLQCIAGGSPPPRLNWTKDDSPLLVTERHFFAAGNQLLIIVDSDVSDAGKYTCEMSNTLGTERGNVRLSVIPTPTCDSPQMTAPSLDDDGWATVGVVIIAVVCCVVGTSLVWVVIIYHTRRRNEDCSITNTDETNLPADIPSYLSSQGTLADRQDGYISSESGSHHQFVTSSGAGFFLPRHDSSGTCHIDNSSEADVEAATTDPFLCPFLGTTGPVYLKGNVYGSDPFEVYYTGCSPDPRTALMDHCEPSYIKKKECYPCSHPSEESCERSFSNVAWPPHMRKLLNASYSQNEGPGMKNLCLNKSSLDFSANPEPASIASSNSFMGTFGKALRRPHLDAYSSFGQPSDCQPRASYLKAHSSPDLDSGSEEDGKERTDFQEENHICTFKQTLENYRTPDFQSYDLDT</sequence>